<comment type="caution">
    <text evidence="2">The sequence shown here is derived from an EMBL/GenBank/DDBJ whole genome shotgun (WGS) entry which is preliminary data.</text>
</comment>
<dbReference type="Gene3D" id="3.40.50.880">
    <property type="match status" value="1"/>
</dbReference>
<dbReference type="PANTHER" id="PTHR48094:SF12">
    <property type="entry name" value="PARKINSON DISEASE PROTEIN 7 HOMOLOG"/>
    <property type="match status" value="1"/>
</dbReference>
<feature type="domain" description="DJ-1/PfpI" evidence="1">
    <location>
        <begin position="3"/>
        <end position="168"/>
    </location>
</feature>
<dbReference type="SUPFAM" id="SSF52317">
    <property type="entry name" value="Class I glutamine amidotransferase-like"/>
    <property type="match status" value="1"/>
</dbReference>
<organism evidence="2 3">
    <name type="scientific">Corallincola platygyrae</name>
    <dbReference type="NCBI Taxonomy" id="1193278"/>
    <lineage>
        <taxon>Bacteria</taxon>
        <taxon>Pseudomonadati</taxon>
        <taxon>Pseudomonadota</taxon>
        <taxon>Gammaproteobacteria</taxon>
        <taxon>Alteromonadales</taxon>
        <taxon>Psychromonadaceae</taxon>
        <taxon>Corallincola</taxon>
    </lineage>
</organism>
<dbReference type="InterPro" id="IPR029062">
    <property type="entry name" value="Class_I_gatase-like"/>
</dbReference>
<gene>
    <name evidence="2" type="ORF">ACFSJ3_04405</name>
</gene>
<evidence type="ECO:0000259" key="1">
    <source>
        <dbReference type="Pfam" id="PF01965"/>
    </source>
</evidence>
<name>A0ABW4XKJ3_9GAMM</name>
<dbReference type="NCBIfam" id="TIGR01383">
    <property type="entry name" value="not_thiJ"/>
    <property type="match status" value="1"/>
</dbReference>
<proteinExistence type="predicted"/>
<accession>A0ABW4XKJ3</accession>
<dbReference type="RefSeq" id="WP_345338378.1">
    <property type="nucleotide sequence ID" value="NZ_BAABLI010000005.1"/>
</dbReference>
<dbReference type="InterPro" id="IPR002818">
    <property type="entry name" value="DJ-1/PfpI"/>
</dbReference>
<sequence length="195" mass="20902">MATALVPIANGTEEIEAVTIIDTLRRADIEVTVASCAEGSKEITCSRGVRLVADEQITDLIERQFDLIALPGGMPGAEHLRDCQPLKAIILPHLTNQRWLAAICASPAVILTYHNWLSGPATCHPAFQRILPETKKRTAEAVVIDHGNKTLTSQGPGTALAFSLAIIEVLLGKSKAEEVAGPMCINVAGRYEQLS</sequence>
<dbReference type="InterPro" id="IPR050325">
    <property type="entry name" value="Prot/Nucl_acid_deglycase"/>
</dbReference>
<dbReference type="InterPro" id="IPR006287">
    <property type="entry name" value="DJ-1"/>
</dbReference>
<dbReference type="PANTHER" id="PTHR48094">
    <property type="entry name" value="PROTEIN/NUCLEIC ACID DEGLYCASE DJ-1-RELATED"/>
    <property type="match status" value="1"/>
</dbReference>
<reference evidence="3" key="1">
    <citation type="journal article" date="2019" name="Int. J. Syst. Evol. Microbiol.">
        <title>The Global Catalogue of Microorganisms (GCM) 10K type strain sequencing project: providing services to taxonomists for standard genome sequencing and annotation.</title>
        <authorList>
            <consortium name="The Broad Institute Genomics Platform"/>
            <consortium name="The Broad Institute Genome Sequencing Center for Infectious Disease"/>
            <person name="Wu L."/>
            <person name="Ma J."/>
        </authorList>
    </citation>
    <scope>NUCLEOTIDE SEQUENCE [LARGE SCALE GENOMIC DNA]</scope>
    <source>
        <strain evidence="3">CGMCC 1.10992</strain>
    </source>
</reference>
<evidence type="ECO:0000313" key="2">
    <source>
        <dbReference type="EMBL" id="MFD2095216.1"/>
    </source>
</evidence>
<keyword evidence="3" id="KW-1185">Reference proteome</keyword>
<protein>
    <submittedName>
        <fullName evidence="2">DJ-1 family glyoxalase III</fullName>
    </submittedName>
</protein>
<evidence type="ECO:0000313" key="3">
    <source>
        <dbReference type="Proteomes" id="UP001597380"/>
    </source>
</evidence>
<dbReference type="Pfam" id="PF01965">
    <property type="entry name" value="DJ-1_PfpI"/>
    <property type="match status" value="1"/>
</dbReference>
<dbReference type="EMBL" id="JBHUHT010000008">
    <property type="protein sequence ID" value="MFD2095216.1"/>
    <property type="molecule type" value="Genomic_DNA"/>
</dbReference>
<dbReference type="Proteomes" id="UP001597380">
    <property type="component" value="Unassembled WGS sequence"/>
</dbReference>
<dbReference type="CDD" id="cd03135">
    <property type="entry name" value="GATase1_DJ-1"/>
    <property type="match status" value="1"/>
</dbReference>